<evidence type="ECO:0008006" key="6">
    <source>
        <dbReference type="Google" id="ProtNLM"/>
    </source>
</evidence>
<evidence type="ECO:0000256" key="2">
    <source>
        <dbReference type="ARBA" id="ARBA00011695"/>
    </source>
</evidence>
<dbReference type="GO" id="GO:0005737">
    <property type="term" value="C:cytoplasm"/>
    <property type="evidence" value="ECO:0007669"/>
    <property type="project" value="TreeGrafter"/>
</dbReference>
<evidence type="ECO:0000256" key="1">
    <source>
        <dbReference type="ARBA" id="ARBA00008045"/>
    </source>
</evidence>
<dbReference type="GO" id="GO:0051082">
    <property type="term" value="F:unfolded protein binding"/>
    <property type="evidence" value="ECO:0007669"/>
    <property type="project" value="InterPro"/>
</dbReference>
<gene>
    <name evidence="4" type="ORF">MELIAE_LOCUS567</name>
</gene>
<sequence length="120" mass="13825">MASKVDMELKKAFVELQGKQLETSQKIKLHDIQIESLKRNKQHATFTEREINTLEDGTKTYESVGRMFLLTPLPDVKEHLQIKQTAAEEKIKVLESNKTYLEGSLVEATNALRELVQQKR</sequence>
<protein>
    <recommendedName>
        <fullName evidence="6">Prefoldin subunit 1</fullName>
    </recommendedName>
</protein>
<dbReference type="InterPro" id="IPR009053">
    <property type="entry name" value="Prefoldin"/>
</dbReference>
<keyword evidence="5" id="KW-1185">Reference proteome</keyword>
<dbReference type="GO" id="GO:0016272">
    <property type="term" value="C:prefoldin complex"/>
    <property type="evidence" value="ECO:0007669"/>
    <property type="project" value="InterPro"/>
</dbReference>
<organism evidence="4 5">
    <name type="scientific">Brassicogethes aeneus</name>
    <name type="common">Rape pollen beetle</name>
    <name type="synonym">Meligethes aeneus</name>
    <dbReference type="NCBI Taxonomy" id="1431903"/>
    <lineage>
        <taxon>Eukaryota</taxon>
        <taxon>Metazoa</taxon>
        <taxon>Ecdysozoa</taxon>
        <taxon>Arthropoda</taxon>
        <taxon>Hexapoda</taxon>
        <taxon>Insecta</taxon>
        <taxon>Pterygota</taxon>
        <taxon>Neoptera</taxon>
        <taxon>Endopterygota</taxon>
        <taxon>Coleoptera</taxon>
        <taxon>Polyphaga</taxon>
        <taxon>Cucujiformia</taxon>
        <taxon>Nitidulidae</taxon>
        <taxon>Meligethinae</taxon>
        <taxon>Brassicogethes</taxon>
    </lineage>
</organism>
<keyword evidence="3" id="KW-0143">Chaperone</keyword>
<dbReference type="PANTHER" id="PTHR20903">
    <property type="entry name" value="PREFOLDIN SUBUNIT 1-RELATED"/>
    <property type="match status" value="1"/>
</dbReference>
<dbReference type="AlphaFoldDB" id="A0A9P0APX7"/>
<evidence type="ECO:0000256" key="3">
    <source>
        <dbReference type="ARBA" id="ARBA00023186"/>
    </source>
</evidence>
<dbReference type="Proteomes" id="UP001154078">
    <property type="component" value="Chromosome 1"/>
</dbReference>
<dbReference type="PANTHER" id="PTHR20903:SF0">
    <property type="entry name" value="PREFOLDIN SUBUNIT 1"/>
    <property type="match status" value="1"/>
</dbReference>
<comment type="similarity">
    <text evidence="1">Belongs to the prefoldin subunit beta family.</text>
</comment>
<dbReference type="SUPFAM" id="SSF46579">
    <property type="entry name" value="Prefoldin"/>
    <property type="match status" value="1"/>
</dbReference>
<accession>A0A9P0APX7</accession>
<evidence type="ECO:0000313" key="5">
    <source>
        <dbReference type="Proteomes" id="UP001154078"/>
    </source>
</evidence>
<dbReference type="InterPro" id="IPR002777">
    <property type="entry name" value="PFD_beta-like"/>
</dbReference>
<name>A0A9P0APX7_BRAAE</name>
<dbReference type="EMBL" id="OV121132">
    <property type="protein sequence ID" value="CAH0546386.1"/>
    <property type="molecule type" value="Genomic_DNA"/>
</dbReference>
<dbReference type="Pfam" id="PF01920">
    <property type="entry name" value="Prefoldin_2"/>
    <property type="match status" value="1"/>
</dbReference>
<dbReference type="Gene3D" id="1.10.287.370">
    <property type="match status" value="1"/>
</dbReference>
<dbReference type="GO" id="GO:0044183">
    <property type="term" value="F:protein folding chaperone"/>
    <property type="evidence" value="ECO:0007669"/>
    <property type="project" value="TreeGrafter"/>
</dbReference>
<reference evidence="4" key="1">
    <citation type="submission" date="2021-12" db="EMBL/GenBank/DDBJ databases">
        <authorList>
            <person name="King R."/>
        </authorList>
    </citation>
    <scope>NUCLEOTIDE SEQUENCE</scope>
</reference>
<evidence type="ECO:0000313" key="4">
    <source>
        <dbReference type="EMBL" id="CAH0546386.1"/>
    </source>
</evidence>
<proteinExistence type="inferred from homology"/>
<comment type="subunit">
    <text evidence="2">Heterohexamer of two PFD-alpha type and four PFD-beta type subunits.</text>
</comment>
<dbReference type="OrthoDB" id="5242628at2759"/>
<dbReference type="CDD" id="cd23164">
    <property type="entry name" value="Prefoldin_1"/>
    <property type="match status" value="1"/>
</dbReference>